<feature type="transmembrane region" description="Helical" evidence="2">
    <location>
        <begin position="575"/>
        <end position="599"/>
    </location>
</feature>
<feature type="compositionally biased region" description="Pro residues" evidence="1">
    <location>
        <begin position="696"/>
        <end position="716"/>
    </location>
</feature>
<feature type="transmembrane region" description="Helical" evidence="2">
    <location>
        <begin position="320"/>
        <end position="342"/>
    </location>
</feature>
<keyword evidence="2" id="KW-0812">Transmembrane</keyword>
<evidence type="ECO:0000256" key="2">
    <source>
        <dbReference type="SAM" id="Phobius"/>
    </source>
</evidence>
<evidence type="ECO:0000256" key="1">
    <source>
        <dbReference type="SAM" id="MobiDB-lite"/>
    </source>
</evidence>
<dbReference type="AlphaFoldDB" id="A0AA38P9P6"/>
<organism evidence="3 4">
    <name type="scientific">Lentinula raphanica</name>
    <dbReference type="NCBI Taxonomy" id="153919"/>
    <lineage>
        <taxon>Eukaryota</taxon>
        <taxon>Fungi</taxon>
        <taxon>Dikarya</taxon>
        <taxon>Basidiomycota</taxon>
        <taxon>Agaricomycotina</taxon>
        <taxon>Agaricomycetes</taxon>
        <taxon>Agaricomycetidae</taxon>
        <taxon>Agaricales</taxon>
        <taxon>Marasmiineae</taxon>
        <taxon>Omphalotaceae</taxon>
        <taxon>Lentinula</taxon>
    </lineage>
</organism>
<feature type="transmembrane region" description="Helical" evidence="2">
    <location>
        <begin position="605"/>
        <end position="624"/>
    </location>
</feature>
<keyword evidence="2" id="KW-1133">Transmembrane helix</keyword>
<keyword evidence="4" id="KW-1185">Reference proteome</keyword>
<proteinExistence type="predicted"/>
<evidence type="ECO:0000313" key="4">
    <source>
        <dbReference type="Proteomes" id="UP001163846"/>
    </source>
</evidence>
<accession>A0AA38P9P6</accession>
<protein>
    <submittedName>
        <fullName evidence="3">Uncharacterized protein</fullName>
    </submittedName>
</protein>
<feature type="region of interest" description="Disordered" evidence="1">
    <location>
        <begin position="644"/>
        <end position="804"/>
    </location>
</feature>
<feature type="transmembrane region" description="Helical" evidence="2">
    <location>
        <begin position="354"/>
        <end position="378"/>
    </location>
</feature>
<feature type="region of interest" description="Disordered" evidence="1">
    <location>
        <begin position="291"/>
        <end position="310"/>
    </location>
</feature>
<feature type="transmembrane region" description="Helical" evidence="2">
    <location>
        <begin position="410"/>
        <end position="436"/>
    </location>
</feature>
<comment type="caution">
    <text evidence="3">The sequence shown here is derived from an EMBL/GenBank/DDBJ whole genome shotgun (WGS) entry which is preliminary data.</text>
</comment>
<name>A0AA38P9P6_9AGAR</name>
<dbReference type="Proteomes" id="UP001163846">
    <property type="component" value="Unassembled WGS sequence"/>
</dbReference>
<feature type="compositionally biased region" description="Basic and acidic residues" evidence="1">
    <location>
        <begin position="774"/>
        <end position="791"/>
    </location>
</feature>
<gene>
    <name evidence="3" type="ORF">F5878DRAFT_709822</name>
</gene>
<sequence length="804" mass="90322">MFLRRLFCYYLAVSAFPHSTMIVVSLPMNAAHGQYVGLLPPTSNGWPLMLARSSLRRLDDGTLDRQTIHANAPIRESQQLHLVIGPFDLHYESDQKELVPITELPSELRPEARMPIGPPEHKDCLYFQRSPWSSAQNLHDYLVRFKDIQRLEARAGLKIQDQLDFQIAVMTVLVYAGWEDEVKYEGLLLPDQVEEWKRFLQKFWMLLRPNEDFPMLQWELRPVRSRPQGIGWDRWVLYRIQVTAAYASQFLNKRGSEVYSEHEPIFFSFSTENNDEELELEEEGLGSGLELRGESREGEGEDLQRSLLRPKPEKQSKDRIWAFLWVISFAICYIHAFILLLTTPSSSPSFTSSLLTLFVLIFFAALASYAQLFILFILNARIRLPLFLTQLNRQQLLLSVIHTVLLHNPILLALNPAVLVVGLIAASVVPFGWVIWTVWRTSSLSVLFTLGVWIWTWGVLKGLVRVLTTAIVGTWYFGGTVQLDLDSSLLGTICLSSIILTSTRLLTFILLTIPTFLSSFVLPSLFIRVLSFPPLSLLRSFSGRTTYALVYAALTRSTFWNAAKNVGKYETPRTMIPVSFLSLPTLTLPVPFAILTYLITLYPSVSLIAALTTVIVSIFSVGLLSDVADAVWVCWCLQTEAEQRASDENQNQNQIGNRNEDAERKERKRRVAEVFESESDQPSSSRPHPSTSSPPATHPAHPPRPHPLSTPYPESPDSPNSLDSPESIHVFLHPPTDTRKPGGLPRGVTASGSNGGSRGDKGKGDTRPGTIAAADHDKDDVDPFDLGHGDEPEGYYLPGSGLFE</sequence>
<keyword evidence="2" id="KW-0472">Membrane</keyword>
<reference evidence="3" key="1">
    <citation type="submission" date="2022-08" db="EMBL/GenBank/DDBJ databases">
        <authorList>
            <consortium name="DOE Joint Genome Institute"/>
            <person name="Min B."/>
            <person name="Riley R."/>
            <person name="Sierra-Patev S."/>
            <person name="Naranjo-Ortiz M."/>
            <person name="Looney B."/>
            <person name="Konkel Z."/>
            <person name="Slot J.C."/>
            <person name="Sakamoto Y."/>
            <person name="Steenwyk J.L."/>
            <person name="Rokas A."/>
            <person name="Carro J."/>
            <person name="Camarero S."/>
            <person name="Ferreira P."/>
            <person name="Molpeceres G."/>
            <person name="Ruiz-Duenas F.J."/>
            <person name="Serrano A."/>
            <person name="Henrissat B."/>
            <person name="Drula E."/>
            <person name="Hughes K.W."/>
            <person name="Mata J.L."/>
            <person name="Ishikawa N.K."/>
            <person name="Vargas-Isla R."/>
            <person name="Ushijima S."/>
            <person name="Smith C.A."/>
            <person name="Ahrendt S."/>
            <person name="Andreopoulos W."/>
            <person name="He G."/>
            <person name="Labutti K."/>
            <person name="Lipzen A."/>
            <person name="Ng V."/>
            <person name="Sandor L."/>
            <person name="Barry K."/>
            <person name="Martinez A.T."/>
            <person name="Xiao Y."/>
            <person name="Gibbons J.G."/>
            <person name="Terashima K."/>
            <person name="Hibbett D.S."/>
            <person name="Grigoriev I.V."/>
        </authorList>
    </citation>
    <scope>NUCLEOTIDE SEQUENCE</scope>
    <source>
        <strain evidence="3">TFB9207</strain>
    </source>
</reference>
<dbReference type="EMBL" id="MU806157">
    <property type="protein sequence ID" value="KAJ3838909.1"/>
    <property type="molecule type" value="Genomic_DNA"/>
</dbReference>
<evidence type="ECO:0000313" key="3">
    <source>
        <dbReference type="EMBL" id="KAJ3838909.1"/>
    </source>
</evidence>
<feature type="compositionally biased region" description="Low complexity" evidence="1">
    <location>
        <begin position="682"/>
        <end position="695"/>
    </location>
</feature>